<dbReference type="Proteomes" id="UP000599312">
    <property type="component" value="Unassembled WGS sequence"/>
</dbReference>
<evidence type="ECO:0000313" key="3">
    <source>
        <dbReference type="Proteomes" id="UP000599312"/>
    </source>
</evidence>
<evidence type="ECO:0000256" key="1">
    <source>
        <dbReference type="SAM" id="MobiDB-lite"/>
    </source>
</evidence>
<dbReference type="RefSeq" id="WP_196271168.1">
    <property type="nucleotide sequence ID" value="NZ_JADQDO010000002.1"/>
</dbReference>
<accession>A0A931BL21</accession>
<proteinExistence type="predicted"/>
<name>A0A931BL21_9HYPH</name>
<dbReference type="EMBL" id="JADQDO010000002">
    <property type="protein sequence ID" value="MBF9233206.1"/>
    <property type="molecule type" value="Genomic_DNA"/>
</dbReference>
<gene>
    <name evidence="2" type="ORF">I2H38_07400</name>
</gene>
<evidence type="ECO:0000313" key="2">
    <source>
        <dbReference type="EMBL" id="MBF9233206.1"/>
    </source>
</evidence>
<organism evidence="2 3">
    <name type="scientific">Microvirga alba</name>
    <dbReference type="NCBI Taxonomy" id="2791025"/>
    <lineage>
        <taxon>Bacteria</taxon>
        <taxon>Pseudomonadati</taxon>
        <taxon>Pseudomonadota</taxon>
        <taxon>Alphaproteobacteria</taxon>
        <taxon>Hyphomicrobiales</taxon>
        <taxon>Methylobacteriaceae</taxon>
        <taxon>Microvirga</taxon>
    </lineage>
</organism>
<sequence>MAEKKRPSGSLGNREDRGGGKPGSDEHKLPAAGPHAKPELTNPDATPGTGALPEPGQPNADSTSG</sequence>
<keyword evidence="3" id="KW-1185">Reference proteome</keyword>
<feature type="compositionally biased region" description="Basic and acidic residues" evidence="1">
    <location>
        <begin position="13"/>
        <end position="29"/>
    </location>
</feature>
<dbReference type="AlphaFoldDB" id="A0A931BL21"/>
<comment type="caution">
    <text evidence="2">The sequence shown here is derived from an EMBL/GenBank/DDBJ whole genome shotgun (WGS) entry which is preliminary data.</text>
</comment>
<reference evidence="2" key="1">
    <citation type="submission" date="2020-11" db="EMBL/GenBank/DDBJ databases">
        <authorList>
            <person name="Kim M.K."/>
        </authorList>
    </citation>
    <scope>NUCLEOTIDE SEQUENCE</scope>
    <source>
        <strain evidence="2">BT350</strain>
    </source>
</reference>
<feature type="region of interest" description="Disordered" evidence="1">
    <location>
        <begin position="1"/>
        <end position="65"/>
    </location>
</feature>
<protein>
    <submittedName>
        <fullName evidence="2">Uncharacterized protein</fullName>
    </submittedName>
</protein>